<evidence type="ECO:0000256" key="2">
    <source>
        <dbReference type="SAM" id="MobiDB-lite"/>
    </source>
</evidence>
<dbReference type="InterPro" id="IPR050426">
    <property type="entry name" value="Glycosyltransferase_28"/>
</dbReference>
<evidence type="ECO:0000259" key="3">
    <source>
        <dbReference type="Pfam" id="PF03033"/>
    </source>
</evidence>
<dbReference type="OrthoDB" id="5835829at2759"/>
<evidence type="ECO:0000256" key="1">
    <source>
        <dbReference type="ARBA" id="ARBA00022679"/>
    </source>
</evidence>
<dbReference type="FunFam" id="3.40.50.2000:FF:000009">
    <property type="entry name" value="Sterol 3-beta-glucosyltransferase UGT80A2"/>
    <property type="match status" value="1"/>
</dbReference>
<comment type="caution">
    <text evidence="5">The sequence shown here is derived from an EMBL/GenBank/DDBJ whole genome shotgun (WGS) entry which is preliminary data.</text>
</comment>
<dbReference type="Pfam" id="PF03033">
    <property type="entry name" value="Glyco_transf_28"/>
    <property type="match status" value="1"/>
</dbReference>
<sequence>MERSHTISRLSNDSFERFSYETTHDTLTENNWNDAPPPYTLIAGDGHTLTENDGRVRLDLDSKLARTLSIFIKDAPEQSPPDHQESAIETLEQPPPLNILIQIVGSRGDVQPFIALGNELQKFGHRVRLATHDIFRGFVTTSGLEFYPIGGDPNELMAYMVKNPGLIPSMKTMQAGEITKKRTMIREMLEGCWRSSIAPDETTGAPFVADAIIANPPSFAHIHCAQALCIPVHLMFTMPWTATKSFPHPLANIKDSKAEPSMVNRLSYAMVEWMTWQGLADVVNDWRETIDLEPVPTTEGPFLAYTQNIPTTYCWSAALVPKPQDWGQHIDVCGFFFRDMPDYKPPQEMQDFLNSGPKPIYIGFGSIVLEDPEKISMIISEAVNNTGVRCILSKGWAGLSNVHKSPNIFELGDCPHEWLFQHVSAVVHHGGAGTAACGLKNGLPTLVCPFFGDQPFWGEMIYAAGAGPRPIHHQSLTAETLSEAITFLITPEARHSARQIAQSMSAENDVKAAVQSFHRNLPRDTLRCDILPHQPAVWTYKVSSKQTIKLSKLAAEGLIDRLKIDPKKLGMNEIKPYHITNRRWEPITGAASAAIGTVYRSGMAIGGGFKGERTSNHGDHLSVPGSSTSSSRSRSRSPRRTKDADDDCVSIISSYEDGADNEYIRTTNSTELDSKKHKSNGTRIARGFGKAGNTLLKGGLVDIPFALAEGLRNAPAMYGDKPRDLGPVTDWKSGGVAAGKGLFFGIYDGVSGLVTEPIKGAKQEGALGALKGFGKGLGGIYWKPNAGLAGLLGYTMQGIYKSVYSAIHTGTRKIIAAARREEGAWLLARSREDGALDLRDIVLAFEELKKKTAQ</sequence>
<evidence type="ECO:0000313" key="5">
    <source>
        <dbReference type="EMBL" id="KAG9699030.1"/>
    </source>
</evidence>
<dbReference type="SUPFAM" id="SSF53756">
    <property type="entry name" value="UDP-Glycosyltransferase/glycogen phosphorylase"/>
    <property type="match status" value="1"/>
</dbReference>
<dbReference type="PANTHER" id="PTHR48050">
    <property type="entry name" value="STEROL 3-BETA-GLUCOSYLTRANSFERASE"/>
    <property type="match status" value="1"/>
</dbReference>
<proteinExistence type="predicted"/>
<feature type="region of interest" description="Disordered" evidence="2">
    <location>
        <begin position="609"/>
        <end position="647"/>
    </location>
</feature>
<feature type="domain" description="Glycosyltransferase family 28 N-terminal" evidence="3">
    <location>
        <begin position="99"/>
        <end position="246"/>
    </location>
</feature>
<dbReference type="GO" id="GO:0016906">
    <property type="term" value="F:sterol 3-beta-glucosyltransferase activity"/>
    <property type="evidence" value="ECO:0007669"/>
    <property type="project" value="UniProtKB-ARBA"/>
</dbReference>
<dbReference type="AlphaFoldDB" id="A0A9P8EU42"/>
<dbReference type="GO" id="GO:0005975">
    <property type="term" value="P:carbohydrate metabolic process"/>
    <property type="evidence" value="ECO:0007669"/>
    <property type="project" value="InterPro"/>
</dbReference>
<dbReference type="PANTHER" id="PTHR48050:SF27">
    <property type="entry name" value="GLUCOSYLTRANSFERASE, PUTATIVE (AFU_ORTHOLOGUE AFUA_7G04880)-RELATED"/>
    <property type="match status" value="1"/>
</dbReference>
<feature type="domain" description="Erythromycin biosynthesis protein CIII-like C-terminal" evidence="4">
    <location>
        <begin position="407"/>
        <end position="508"/>
    </location>
</feature>
<dbReference type="CDD" id="cd03784">
    <property type="entry name" value="GT1_Gtf-like"/>
    <property type="match status" value="1"/>
</dbReference>
<name>A0A9P8EU42_AURME</name>
<feature type="compositionally biased region" description="Basic and acidic residues" evidence="2">
    <location>
        <begin position="610"/>
        <end position="620"/>
    </location>
</feature>
<reference evidence="5" key="1">
    <citation type="journal article" date="2021" name="J Fungi (Basel)">
        <title>Virulence traits and population genomics of the black yeast Aureobasidium melanogenum.</title>
        <authorList>
            <person name="Cernosa A."/>
            <person name="Sun X."/>
            <person name="Gostincar C."/>
            <person name="Fang C."/>
            <person name="Gunde-Cimerman N."/>
            <person name="Song Z."/>
        </authorList>
    </citation>
    <scope>NUCLEOTIDE SEQUENCE</scope>
    <source>
        <strain evidence="5">EXF-9911</strain>
    </source>
</reference>
<accession>A0A9P8EU42</accession>
<dbReference type="InterPro" id="IPR002213">
    <property type="entry name" value="UDP_glucos_trans"/>
</dbReference>
<dbReference type="Pfam" id="PF06722">
    <property type="entry name" value="EryCIII-like_C"/>
    <property type="match status" value="1"/>
</dbReference>
<protein>
    <submittedName>
        <fullName evidence="5">UDP-Glycosyltransferase/glycogen phosphorylase</fullName>
    </submittedName>
</protein>
<keyword evidence="1" id="KW-0808">Transferase</keyword>
<dbReference type="Gene3D" id="3.40.50.2000">
    <property type="entry name" value="Glycogen Phosphorylase B"/>
    <property type="match status" value="2"/>
</dbReference>
<dbReference type="InterPro" id="IPR004276">
    <property type="entry name" value="GlycoTrans_28_N"/>
</dbReference>
<dbReference type="InterPro" id="IPR010610">
    <property type="entry name" value="EryCIII-like_C"/>
</dbReference>
<dbReference type="EMBL" id="JAHFXF010000041">
    <property type="protein sequence ID" value="KAG9699030.1"/>
    <property type="molecule type" value="Genomic_DNA"/>
</dbReference>
<evidence type="ECO:0000313" key="6">
    <source>
        <dbReference type="Proteomes" id="UP000779574"/>
    </source>
</evidence>
<dbReference type="FunFam" id="3.40.50.2000:FF:000100">
    <property type="entry name" value="Glycosyltransferase family 1 protein"/>
    <property type="match status" value="1"/>
</dbReference>
<reference evidence="5" key="2">
    <citation type="submission" date="2021-08" db="EMBL/GenBank/DDBJ databases">
        <authorList>
            <person name="Gostincar C."/>
            <person name="Sun X."/>
            <person name="Song Z."/>
            <person name="Gunde-Cimerman N."/>
        </authorList>
    </citation>
    <scope>NUCLEOTIDE SEQUENCE</scope>
    <source>
        <strain evidence="5">EXF-9911</strain>
    </source>
</reference>
<evidence type="ECO:0000259" key="4">
    <source>
        <dbReference type="Pfam" id="PF06722"/>
    </source>
</evidence>
<organism evidence="5 6">
    <name type="scientific">Aureobasidium melanogenum</name>
    <name type="common">Aureobasidium pullulans var. melanogenum</name>
    <dbReference type="NCBI Taxonomy" id="46634"/>
    <lineage>
        <taxon>Eukaryota</taxon>
        <taxon>Fungi</taxon>
        <taxon>Dikarya</taxon>
        <taxon>Ascomycota</taxon>
        <taxon>Pezizomycotina</taxon>
        <taxon>Dothideomycetes</taxon>
        <taxon>Dothideomycetidae</taxon>
        <taxon>Dothideales</taxon>
        <taxon>Saccotheciaceae</taxon>
        <taxon>Aureobasidium</taxon>
    </lineage>
</organism>
<feature type="non-terminal residue" evidence="5">
    <location>
        <position position="1"/>
    </location>
</feature>
<dbReference type="Proteomes" id="UP000779574">
    <property type="component" value="Unassembled WGS sequence"/>
</dbReference>
<gene>
    <name evidence="5" type="ORF">KCU76_g1802</name>
</gene>